<name>A0A6J7HPI7_9ZZZZ</name>
<evidence type="ECO:0000313" key="1">
    <source>
        <dbReference type="EMBL" id="CAB4921308.1"/>
    </source>
</evidence>
<reference evidence="1" key="1">
    <citation type="submission" date="2020-05" db="EMBL/GenBank/DDBJ databases">
        <authorList>
            <person name="Chiriac C."/>
            <person name="Salcher M."/>
            <person name="Ghai R."/>
            <person name="Kavagutti S V."/>
        </authorList>
    </citation>
    <scope>NUCLEOTIDE SEQUENCE</scope>
</reference>
<accession>A0A6J7HPI7</accession>
<protein>
    <submittedName>
        <fullName evidence="1">Unannotated protein</fullName>
    </submittedName>
</protein>
<dbReference type="AlphaFoldDB" id="A0A6J7HPI7"/>
<proteinExistence type="predicted"/>
<organism evidence="1">
    <name type="scientific">freshwater metagenome</name>
    <dbReference type="NCBI Taxonomy" id="449393"/>
    <lineage>
        <taxon>unclassified sequences</taxon>
        <taxon>metagenomes</taxon>
        <taxon>ecological metagenomes</taxon>
    </lineage>
</organism>
<dbReference type="EMBL" id="CAFBMR010000067">
    <property type="protein sequence ID" value="CAB4921308.1"/>
    <property type="molecule type" value="Genomic_DNA"/>
</dbReference>
<gene>
    <name evidence="1" type="ORF">UFOPK3610_01428</name>
</gene>
<sequence>MSAVNSRNPIAHGLIDGILERLAPRSHWNDFGPKESHTHNIEGLSSGVFLAHVNRAVEAHHRCCRRRRDAVLAGARLGNHALLAHSKGQQRLTKNIVDLVRSGVIEIFALEQHAGTAAQLREPSRVCQRTGSTSNGALQTLQFLGEFRVNKSRLECCIKFVEGRHQGLWHKSAAVISEVLVVSHGQTSQWC</sequence>